<dbReference type="GO" id="GO:0046872">
    <property type="term" value="F:metal ion binding"/>
    <property type="evidence" value="ECO:0007669"/>
    <property type="project" value="UniProtKB-KW"/>
</dbReference>
<keyword evidence="4" id="KW-1185">Reference proteome</keyword>
<gene>
    <name evidence="3" type="ORF">A9404_10415</name>
</gene>
<dbReference type="InterPro" id="IPR044528">
    <property type="entry name" value="POD-like_MBL-fold"/>
</dbReference>
<dbReference type="GO" id="GO:0006749">
    <property type="term" value="P:glutathione metabolic process"/>
    <property type="evidence" value="ECO:0007669"/>
    <property type="project" value="InterPro"/>
</dbReference>
<dbReference type="EMBL" id="CP016027">
    <property type="protein sequence ID" value="ANJ68429.1"/>
    <property type="molecule type" value="Genomic_DNA"/>
</dbReference>
<dbReference type="InterPro" id="IPR036866">
    <property type="entry name" value="RibonucZ/Hydroxyglut_hydro"/>
</dbReference>
<evidence type="ECO:0000313" key="4">
    <source>
        <dbReference type="Proteomes" id="UP000078596"/>
    </source>
</evidence>
<protein>
    <submittedName>
        <fullName evidence="3">Zn-dependent hydrolase</fullName>
    </submittedName>
</protein>
<keyword evidence="3" id="KW-0378">Hydrolase</keyword>
<reference evidence="3 4" key="1">
    <citation type="submission" date="2016-06" db="EMBL/GenBank/DDBJ databases">
        <title>Insight into the functional genes involving in sulfur oxidation in Pearl River water.</title>
        <authorList>
            <person name="Luo J."/>
            <person name="Tan X."/>
            <person name="Lin W."/>
        </authorList>
    </citation>
    <scope>NUCLEOTIDE SEQUENCE [LARGE SCALE GENOMIC DNA]</scope>
    <source>
        <strain evidence="3 4">LS2</strain>
    </source>
</reference>
<evidence type="ECO:0000313" key="3">
    <source>
        <dbReference type="EMBL" id="ANJ68429.1"/>
    </source>
</evidence>
<dbReference type="InterPro" id="IPR001279">
    <property type="entry name" value="Metallo-B-lactamas"/>
</dbReference>
<dbReference type="AlphaFoldDB" id="A0A191ZKM4"/>
<name>A0A191ZKM4_9GAMM</name>
<dbReference type="CDD" id="cd07724">
    <property type="entry name" value="POD-like_MBL-fold"/>
    <property type="match status" value="1"/>
</dbReference>
<accession>A0A191ZKM4</accession>
<feature type="domain" description="Metallo-beta-lactamase" evidence="2">
    <location>
        <begin position="11"/>
        <end position="169"/>
    </location>
</feature>
<dbReference type="Proteomes" id="UP000078596">
    <property type="component" value="Chromosome"/>
</dbReference>
<proteinExistence type="predicted"/>
<dbReference type="KEGG" id="haz:A9404_10415"/>
<dbReference type="Pfam" id="PF00753">
    <property type="entry name" value="Lactamase_B"/>
    <property type="match status" value="2"/>
</dbReference>
<dbReference type="Gene3D" id="3.60.15.10">
    <property type="entry name" value="Ribonuclease Z/Hydroxyacylglutathione hydrolase-like"/>
    <property type="match status" value="1"/>
</dbReference>
<dbReference type="GO" id="GO:0016787">
    <property type="term" value="F:hydrolase activity"/>
    <property type="evidence" value="ECO:0007669"/>
    <property type="project" value="UniProtKB-KW"/>
</dbReference>
<dbReference type="OrthoDB" id="9784009at2"/>
<sequence length="242" mass="26184">MFRQLFDDATSTFTYLIADEQTGSALLIDPVHEQFDRDRLVLEELGLTLKYVLETHVHADHITGGGRLRHELGAEFIVGAGTGLTCADRLIADGETLSMDGITIQAFATPGHTDGCTSYLWQDRLFTGDTILINACGRTDFQQGSAENLYRSIHRLLALPDETLIYPGHDYNGHRVSCVGQEKAINPYVAGIDQPAFVAKMAALNLPKPRRIDVAVPANSLCGGADVARGEGETETAPAKAS</sequence>
<dbReference type="SMART" id="SM00849">
    <property type="entry name" value="Lactamase_B"/>
    <property type="match status" value="1"/>
</dbReference>
<dbReference type="GO" id="GO:0050313">
    <property type="term" value="F:sulfur dioxygenase activity"/>
    <property type="evidence" value="ECO:0007669"/>
    <property type="project" value="InterPro"/>
</dbReference>
<evidence type="ECO:0000256" key="1">
    <source>
        <dbReference type="ARBA" id="ARBA00022723"/>
    </source>
</evidence>
<dbReference type="InterPro" id="IPR051682">
    <property type="entry name" value="Mito_Persulfide_Diox"/>
</dbReference>
<dbReference type="PANTHER" id="PTHR43084">
    <property type="entry name" value="PERSULFIDE DIOXYGENASE ETHE1"/>
    <property type="match status" value="1"/>
</dbReference>
<organism evidence="3 4">
    <name type="scientific">Halothiobacillus diazotrophicus</name>
    <dbReference type="NCBI Taxonomy" id="1860122"/>
    <lineage>
        <taxon>Bacteria</taxon>
        <taxon>Pseudomonadati</taxon>
        <taxon>Pseudomonadota</taxon>
        <taxon>Gammaproteobacteria</taxon>
        <taxon>Chromatiales</taxon>
        <taxon>Halothiobacillaceae</taxon>
        <taxon>Halothiobacillus</taxon>
    </lineage>
</organism>
<dbReference type="SUPFAM" id="SSF56281">
    <property type="entry name" value="Metallo-hydrolase/oxidoreductase"/>
    <property type="match status" value="1"/>
</dbReference>
<dbReference type="PANTHER" id="PTHR43084:SF1">
    <property type="entry name" value="PERSULFIDE DIOXYGENASE ETHE1, MITOCHONDRIAL"/>
    <property type="match status" value="1"/>
</dbReference>
<dbReference type="STRING" id="1860122.A9404_10415"/>
<keyword evidence="1" id="KW-0479">Metal-binding</keyword>
<dbReference type="GO" id="GO:0070813">
    <property type="term" value="P:hydrogen sulfide metabolic process"/>
    <property type="evidence" value="ECO:0007669"/>
    <property type="project" value="TreeGrafter"/>
</dbReference>
<evidence type="ECO:0000259" key="2">
    <source>
        <dbReference type="SMART" id="SM00849"/>
    </source>
</evidence>